<organism evidence="2">
    <name type="scientific">Anguilla anguilla</name>
    <name type="common">European freshwater eel</name>
    <name type="synonym">Muraena anguilla</name>
    <dbReference type="NCBI Taxonomy" id="7936"/>
    <lineage>
        <taxon>Eukaryota</taxon>
        <taxon>Metazoa</taxon>
        <taxon>Chordata</taxon>
        <taxon>Craniata</taxon>
        <taxon>Vertebrata</taxon>
        <taxon>Euteleostomi</taxon>
        <taxon>Actinopterygii</taxon>
        <taxon>Neopterygii</taxon>
        <taxon>Teleostei</taxon>
        <taxon>Anguilliformes</taxon>
        <taxon>Anguillidae</taxon>
        <taxon>Anguilla</taxon>
    </lineage>
</organism>
<proteinExistence type="predicted"/>
<evidence type="ECO:0000313" key="2">
    <source>
        <dbReference type="EMBL" id="JAH85319.1"/>
    </source>
</evidence>
<reference evidence="2" key="1">
    <citation type="submission" date="2014-11" db="EMBL/GenBank/DDBJ databases">
        <authorList>
            <person name="Amaro Gonzalez C."/>
        </authorList>
    </citation>
    <scope>NUCLEOTIDE SEQUENCE</scope>
</reference>
<sequence length="47" mass="4970">MFPTVTSASLKGTKPGRALQPTTLKQHKGCLGDDVRGNGQIITCTLK</sequence>
<protein>
    <submittedName>
        <fullName evidence="2">Uncharacterized protein</fullName>
    </submittedName>
</protein>
<dbReference type="EMBL" id="GBXM01023258">
    <property type="protein sequence ID" value="JAH85319.1"/>
    <property type="molecule type" value="Transcribed_RNA"/>
</dbReference>
<accession>A0A0E9W4N0</accession>
<name>A0A0E9W4N0_ANGAN</name>
<feature type="region of interest" description="Disordered" evidence="1">
    <location>
        <begin position="1"/>
        <end position="20"/>
    </location>
</feature>
<evidence type="ECO:0000256" key="1">
    <source>
        <dbReference type="SAM" id="MobiDB-lite"/>
    </source>
</evidence>
<reference evidence="2" key="2">
    <citation type="journal article" date="2015" name="Fish Shellfish Immunol.">
        <title>Early steps in the European eel (Anguilla anguilla)-Vibrio vulnificus interaction in the gills: Role of the RtxA13 toxin.</title>
        <authorList>
            <person name="Callol A."/>
            <person name="Pajuelo D."/>
            <person name="Ebbesson L."/>
            <person name="Teles M."/>
            <person name="MacKenzie S."/>
            <person name="Amaro C."/>
        </authorList>
    </citation>
    <scope>NUCLEOTIDE SEQUENCE</scope>
</reference>
<dbReference type="AlphaFoldDB" id="A0A0E9W4N0"/>
<feature type="compositionally biased region" description="Polar residues" evidence="1">
    <location>
        <begin position="1"/>
        <end position="10"/>
    </location>
</feature>